<evidence type="ECO:0000313" key="6">
    <source>
        <dbReference type="EMBL" id="MBB6348773.1"/>
    </source>
</evidence>
<keyword evidence="4" id="KW-0804">Transcription</keyword>
<dbReference type="GO" id="GO:0000428">
    <property type="term" value="C:DNA-directed RNA polymerase complex"/>
    <property type="evidence" value="ECO:0007669"/>
    <property type="project" value="UniProtKB-KW"/>
</dbReference>
<dbReference type="InterPro" id="IPR036388">
    <property type="entry name" value="WH-like_DNA-bd_sf"/>
</dbReference>
<dbReference type="SUPFAM" id="SSF88659">
    <property type="entry name" value="Sigma3 and sigma4 domains of RNA polymerase sigma factors"/>
    <property type="match status" value="1"/>
</dbReference>
<dbReference type="RefSeq" id="WP_246502568.1">
    <property type="nucleotide sequence ID" value="NZ_JACHJB010000002.1"/>
</dbReference>
<dbReference type="GO" id="GO:0003677">
    <property type="term" value="F:DNA binding"/>
    <property type="evidence" value="ECO:0007669"/>
    <property type="project" value="InterPro"/>
</dbReference>
<evidence type="ECO:0000256" key="1">
    <source>
        <dbReference type="ARBA" id="ARBA00010641"/>
    </source>
</evidence>
<dbReference type="InterPro" id="IPR013249">
    <property type="entry name" value="RNA_pol_sigma70_r4_t2"/>
</dbReference>
<evidence type="ECO:0000256" key="3">
    <source>
        <dbReference type="ARBA" id="ARBA00023082"/>
    </source>
</evidence>
<dbReference type="EMBL" id="JACHJB010000002">
    <property type="protein sequence ID" value="MBB6348773.1"/>
    <property type="molecule type" value="Genomic_DNA"/>
</dbReference>
<evidence type="ECO:0000256" key="2">
    <source>
        <dbReference type="ARBA" id="ARBA00023015"/>
    </source>
</evidence>
<reference evidence="6 7" key="1">
    <citation type="submission" date="2020-08" db="EMBL/GenBank/DDBJ databases">
        <title>Sequencing the genomes of 1000 actinobacteria strains.</title>
        <authorList>
            <person name="Klenk H.-P."/>
        </authorList>
    </citation>
    <scope>NUCLEOTIDE SEQUENCE [LARGE SCALE GENOMIC DNA]</scope>
    <source>
        <strain evidence="6 7">DSM 45913</strain>
    </source>
</reference>
<dbReference type="Proteomes" id="UP000583800">
    <property type="component" value="Unassembled WGS sequence"/>
</dbReference>
<feature type="domain" description="RNA polymerase sigma factor 70 region 4 type 2" evidence="5">
    <location>
        <begin position="2"/>
        <end position="30"/>
    </location>
</feature>
<keyword evidence="6" id="KW-0240">DNA-directed RNA polymerase</keyword>
<dbReference type="Pfam" id="PF08281">
    <property type="entry name" value="Sigma70_r4_2"/>
    <property type="match status" value="1"/>
</dbReference>
<dbReference type="GO" id="GO:0016987">
    <property type="term" value="F:sigma factor activity"/>
    <property type="evidence" value="ECO:0007669"/>
    <property type="project" value="UniProtKB-KW"/>
</dbReference>
<evidence type="ECO:0000256" key="4">
    <source>
        <dbReference type="ARBA" id="ARBA00023163"/>
    </source>
</evidence>
<dbReference type="Gene3D" id="1.10.10.10">
    <property type="entry name" value="Winged helix-like DNA-binding domain superfamily/Winged helix DNA-binding domain"/>
    <property type="match status" value="1"/>
</dbReference>
<keyword evidence="2" id="KW-0805">Transcription regulation</keyword>
<protein>
    <submittedName>
        <fullName evidence="6">DNA-directed RNA polymerase specialized sigma24 family protein</fullName>
    </submittedName>
</protein>
<dbReference type="GO" id="GO:0006352">
    <property type="term" value="P:DNA-templated transcription initiation"/>
    <property type="evidence" value="ECO:0007669"/>
    <property type="project" value="InterPro"/>
</dbReference>
<dbReference type="InterPro" id="IPR013324">
    <property type="entry name" value="RNA_pol_sigma_r3/r4-like"/>
</dbReference>
<comment type="similarity">
    <text evidence="1">Belongs to the sigma-70 factor family. ECF subfamily.</text>
</comment>
<gene>
    <name evidence="6" type="ORF">FHU36_005318</name>
</gene>
<evidence type="ECO:0000313" key="7">
    <source>
        <dbReference type="Proteomes" id="UP000583800"/>
    </source>
</evidence>
<keyword evidence="7" id="KW-1185">Reference proteome</keyword>
<sequence>MKRRDRDVVLLVALGGLSHAEVGEALGIPPAPSGPG</sequence>
<name>A0A7X0C5Y7_9ACTN</name>
<accession>A0A7X0C5Y7</accession>
<evidence type="ECO:0000259" key="5">
    <source>
        <dbReference type="Pfam" id="PF08281"/>
    </source>
</evidence>
<proteinExistence type="inferred from homology"/>
<organism evidence="6 7">
    <name type="scientific">Nonomuraea muscovyensis</name>
    <dbReference type="NCBI Taxonomy" id="1124761"/>
    <lineage>
        <taxon>Bacteria</taxon>
        <taxon>Bacillati</taxon>
        <taxon>Actinomycetota</taxon>
        <taxon>Actinomycetes</taxon>
        <taxon>Streptosporangiales</taxon>
        <taxon>Streptosporangiaceae</taxon>
        <taxon>Nonomuraea</taxon>
    </lineage>
</organism>
<comment type="caution">
    <text evidence="6">The sequence shown here is derived from an EMBL/GenBank/DDBJ whole genome shotgun (WGS) entry which is preliminary data.</text>
</comment>
<keyword evidence="3" id="KW-0731">Sigma factor</keyword>
<dbReference type="AlphaFoldDB" id="A0A7X0C5Y7"/>